<feature type="binding site" evidence="17">
    <location>
        <begin position="93"/>
        <end position="94"/>
    </location>
    <ligand>
        <name>ATP</name>
        <dbReference type="ChEBI" id="CHEBI:30616"/>
    </ligand>
</feature>
<organism evidence="20 21">
    <name type="scientific">Insulibacter thermoxylanivorax</name>
    <dbReference type="NCBI Taxonomy" id="2749268"/>
    <lineage>
        <taxon>Bacteria</taxon>
        <taxon>Bacillati</taxon>
        <taxon>Bacillota</taxon>
        <taxon>Bacilli</taxon>
        <taxon>Bacillales</taxon>
        <taxon>Paenibacillaceae</taxon>
        <taxon>Insulibacter</taxon>
    </lineage>
</organism>
<dbReference type="Gene3D" id="1.10.287.3610">
    <property type="match status" value="1"/>
</dbReference>
<evidence type="ECO:0000256" key="14">
    <source>
        <dbReference type="ARBA" id="ARBA00023264"/>
    </source>
</evidence>
<feature type="binding site" evidence="16">
    <location>
        <position position="68"/>
    </location>
    <ligand>
        <name>substrate</name>
    </ligand>
</feature>
<keyword evidence="11" id="KW-0443">Lipid metabolism</keyword>
<dbReference type="CDD" id="cd14265">
    <property type="entry name" value="UDPK_IM_like"/>
    <property type="match status" value="1"/>
</dbReference>
<evidence type="ECO:0000256" key="17">
    <source>
        <dbReference type="PIRSR" id="PIRSR600829-3"/>
    </source>
</evidence>
<keyword evidence="4" id="KW-0444">Lipid biosynthesis</keyword>
<sequence>MRPVRTKKLKQSFMYAIAGLRYAYATQLNMRIHIGAACAAALLLLLLPLSASEVLFVSAAVFTVIICELANTALESVVDLASPNLHPLARIAKDTAAAAVMVSAFFAVTVGLAVFLPAILEILKNGYQLSPSIPSLAAAIVIFTMAAIAGAANKPR</sequence>
<accession>A0A916VFI0</accession>
<keyword evidence="14" id="KW-1208">Phospholipid metabolism</keyword>
<evidence type="ECO:0000256" key="9">
    <source>
        <dbReference type="ARBA" id="ARBA00022840"/>
    </source>
</evidence>
<dbReference type="InterPro" id="IPR036945">
    <property type="entry name" value="DAGK_sf"/>
</dbReference>
<keyword evidence="5" id="KW-0808">Transferase</keyword>
<dbReference type="RefSeq" id="WP_200965700.1">
    <property type="nucleotide sequence ID" value="NZ_BMAQ01000005.1"/>
</dbReference>
<evidence type="ECO:0000256" key="12">
    <source>
        <dbReference type="ARBA" id="ARBA00023136"/>
    </source>
</evidence>
<comment type="subcellular location">
    <subcellularLocation>
        <location evidence="1">Cell membrane</location>
        <topology evidence="1">Multi-pass membrane protein</topology>
    </subcellularLocation>
</comment>
<dbReference type="GO" id="GO:0008654">
    <property type="term" value="P:phospholipid biosynthetic process"/>
    <property type="evidence" value="ECO:0007669"/>
    <property type="project" value="UniProtKB-KW"/>
</dbReference>
<evidence type="ECO:0000256" key="16">
    <source>
        <dbReference type="PIRSR" id="PIRSR600829-2"/>
    </source>
</evidence>
<evidence type="ECO:0000256" key="19">
    <source>
        <dbReference type="SAM" id="Phobius"/>
    </source>
</evidence>
<keyword evidence="8" id="KW-0418">Kinase</keyword>
<proteinExistence type="inferred from homology"/>
<dbReference type="Proteomes" id="UP000654993">
    <property type="component" value="Unassembled WGS sequence"/>
</dbReference>
<evidence type="ECO:0000256" key="8">
    <source>
        <dbReference type="ARBA" id="ARBA00022777"/>
    </source>
</evidence>
<keyword evidence="9 17" id="KW-0067">ATP-binding</keyword>
<reference evidence="20" key="1">
    <citation type="submission" date="2020-08" db="EMBL/GenBank/DDBJ databases">
        <authorList>
            <person name="Uke A."/>
            <person name="Chhe C."/>
            <person name="Baramee S."/>
            <person name="Kosugi A."/>
        </authorList>
    </citation>
    <scope>NUCLEOTIDE SEQUENCE</scope>
    <source>
        <strain evidence="20">DA-C8</strain>
    </source>
</reference>
<evidence type="ECO:0000256" key="13">
    <source>
        <dbReference type="ARBA" id="ARBA00023209"/>
    </source>
</evidence>
<dbReference type="PANTHER" id="PTHR34299">
    <property type="entry name" value="DIACYLGLYCEROL KINASE"/>
    <property type="match status" value="1"/>
</dbReference>
<protein>
    <recommendedName>
        <fullName evidence="22">Undecaprenol kinase</fullName>
    </recommendedName>
</protein>
<evidence type="ECO:0000256" key="1">
    <source>
        <dbReference type="ARBA" id="ARBA00004651"/>
    </source>
</evidence>
<evidence type="ECO:0000256" key="3">
    <source>
        <dbReference type="ARBA" id="ARBA00022475"/>
    </source>
</evidence>
<dbReference type="PANTHER" id="PTHR34299:SF1">
    <property type="entry name" value="DIACYLGLYCEROL KINASE"/>
    <property type="match status" value="1"/>
</dbReference>
<dbReference type="GO" id="GO:0005886">
    <property type="term" value="C:plasma membrane"/>
    <property type="evidence" value="ECO:0007669"/>
    <property type="project" value="UniProtKB-SubCell"/>
</dbReference>
<evidence type="ECO:0000256" key="7">
    <source>
        <dbReference type="ARBA" id="ARBA00022741"/>
    </source>
</evidence>
<feature type="transmembrane region" description="Helical" evidence="19">
    <location>
        <begin position="95"/>
        <end position="120"/>
    </location>
</feature>
<reference evidence="20" key="2">
    <citation type="journal article" date="2021" name="Data Brief">
        <title>Draft genome sequence data of the facultative, thermophilic, xylanolytic bacterium Paenibacillus sp. strain DA-C8.</title>
        <authorList>
            <person name="Chhe C."/>
            <person name="Uke A."/>
            <person name="Baramee S."/>
            <person name="Ungkulpasvich U."/>
            <person name="Tachaapaikoon C."/>
            <person name="Pason P."/>
            <person name="Waeonukul R."/>
            <person name="Ratanakhanokchai K."/>
            <person name="Kosugi A."/>
        </authorList>
    </citation>
    <scope>NUCLEOTIDE SEQUENCE</scope>
    <source>
        <strain evidence="20">DA-C8</strain>
    </source>
</reference>
<keyword evidence="7 17" id="KW-0547">Nucleotide-binding</keyword>
<evidence type="ECO:0000256" key="10">
    <source>
        <dbReference type="ARBA" id="ARBA00022989"/>
    </source>
</evidence>
<dbReference type="GO" id="GO:0016301">
    <property type="term" value="F:kinase activity"/>
    <property type="evidence" value="ECO:0007669"/>
    <property type="project" value="UniProtKB-KW"/>
</dbReference>
<evidence type="ECO:0000256" key="5">
    <source>
        <dbReference type="ARBA" id="ARBA00022679"/>
    </source>
</evidence>
<dbReference type="EMBL" id="BMAQ01000005">
    <property type="protein sequence ID" value="GFR37416.1"/>
    <property type="molecule type" value="Genomic_DNA"/>
</dbReference>
<evidence type="ECO:0000256" key="15">
    <source>
        <dbReference type="PIRSR" id="PIRSR600829-1"/>
    </source>
</evidence>
<comment type="similarity">
    <text evidence="2">Belongs to the bacterial diacylglycerol kinase family.</text>
</comment>
<dbReference type="GO" id="GO:0046872">
    <property type="term" value="F:metal ion binding"/>
    <property type="evidence" value="ECO:0007669"/>
    <property type="project" value="UniProtKB-KW"/>
</dbReference>
<gene>
    <name evidence="20" type="ORF">PRECH8_07120</name>
</gene>
<feature type="active site" description="Proton acceptor" evidence="15">
    <location>
        <position position="68"/>
    </location>
</feature>
<evidence type="ECO:0000256" key="18">
    <source>
        <dbReference type="PIRSR" id="PIRSR600829-4"/>
    </source>
</evidence>
<feature type="binding site" evidence="17">
    <location>
        <position position="15"/>
    </location>
    <ligand>
        <name>ATP</name>
        <dbReference type="ChEBI" id="CHEBI:30616"/>
    </ligand>
</feature>
<dbReference type="Pfam" id="PF01219">
    <property type="entry name" value="DAGK_prokar"/>
    <property type="match status" value="1"/>
</dbReference>
<evidence type="ECO:0008006" key="22">
    <source>
        <dbReference type="Google" id="ProtNLM"/>
    </source>
</evidence>
<keyword evidence="12 19" id="KW-0472">Membrane</keyword>
<feature type="transmembrane region" description="Helical" evidence="19">
    <location>
        <begin position="55"/>
        <end position="74"/>
    </location>
</feature>
<evidence type="ECO:0000256" key="6">
    <source>
        <dbReference type="ARBA" id="ARBA00022692"/>
    </source>
</evidence>
<comment type="caution">
    <text evidence="20">The sequence shown here is derived from an EMBL/GenBank/DDBJ whole genome shotgun (WGS) entry which is preliminary data.</text>
</comment>
<feature type="binding site" evidence="18">
    <location>
        <position position="75"/>
    </location>
    <ligand>
        <name>a divalent metal cation</name>
        <dbReference type="ChEBI" id="CHEBI:60240"/>
    </ligand>
</feature>
<keyword evidence="10 19" id="KW-1133">Transmembrane helix</keyword>
<dbReference type="InterPro" id="IPR033717">
    <property type="entry name" value="UDPK"/>
</dbReference>
<dbReference type="GO" id="GO:0005524">
    <property type="term" value="F:ATP binding"/>
    <property type="evidence" value="ECO:0007669"/>
    <property type="project" value="UniProtKB-KW"/>
</dbReference>
<evidence type="ECO:0000313" key="21">
    <source>
        <dbReference type="Proteomes" id="UP000654993"/>
    </source>
</evidence>
<keyword evidence="21" id="KW-1185">Reference proteome</keyword>
<feature type="transmembrane region" description="Helical" evidence="19">
    <location>
        <begin position="30"/>
        <end position="49"/>
    </location>
</feature>
<dbReference type="InterPro" id="IPR000829">
    <property type="entry name" value="DAGK"/>
</dbReference>
<evidence type="ECO:0000256" key="2">
    <source>
        <dbReference type="ARBA" id="ARBA00005967"/>
    </source>
</evidence>
<keyword evidence="13" id="KW-0594">Phospholipid biosynthesis</keyword>
<comment type="cofactor">
    <cofactor evidence="18">
        <name>Mg(2+)</name>
        <dbReference type="ChEBI" id="CHEBI:18420"/>
    </cofactor>
    <text evidence="18">Mn(2+), Zn(2+), Cd(2+) and Co(2+) support activity to lesser extents.</text>
</comment>
<evidence type="ECO:0000313" key="20">
    <source>
        <dbReference type="EMBL" id="GFR37416.1"/>
    </source>
</evidence>
<name>A0A916VFI0_9BACL</name>
<feature type="binding site" evidence="17">
    <location>
        <position position="75"/>
    </location>
    <ligand>
        <name>ATP</name>
        <dbReference type="ChEBI" id="CHEBI:30616"/>
    </ligand>
</feature>
<keyword evidence="18" id="KW-0479">Metal-binding</keyword>
<feature type="transmembrane region" description="Helical" evidence="19">
    <location>
        <begin position="132"/>
        <end position="152"/>
    </location>
</feature>
<keyword evidence="6 19" id="KW-0812">Transmembrane</keyword>
<keyword evidence="3" id="KW-1003">Cell membrane</keyword>
<evidence type="ECO:0000256" key="4">
    <source>
        <dbReference type="ARBA" id="ARBA00022516"/>
    </source>
</evidence>
<keyword evidence="18" id="KW-0460">Magnesium</keyword>
<evidence type="ECO:0000256" key="11">
    <source>
        <dbReference type="ARBA" id="ARBA00023098"/>
    </source>
</evidence>
<dbReference type="AlphaFoldDB" id="A0A916VFI0"/>